<protein>
    <submittedName>
        <fullName evidence="1">Uncharacterized protein</fullName>
    </submittedName>
</protein>
<dbReference type="RefSeq" id="WP_177214634.1">
    <property type="nucleotide sequence ID" value="NZ_FOYZ01000005.1"/>
</dbReference>
<gene>
    <name evidence="1" type="ORF">SAMN05661086_01715</name>
</gene>
<dbReference type="EMBL" id="FOYZ01000005">
    <property type="protein sequence ID" value="SFR78709.1"/>
    <property type="molecule type" value="Genomic_DNA"/>
</dbReference>
<dbReference type="Proteomes" id="UP000199659">
    <property type="component" value="Unassembled WGS sequence"/>
</dbReference>
<dbReference type="AlphaFoldDB" id="A0A1I6JIK1"/>
<accession>A0A1I6JIK1</accession>
<dbReference type="STRING" id="37658.SAMN05661086_01715"/>
<proteinExistence type="predicted"/>
<evidence type="ECO:0000313" key="2">
    <source>
        <dbReference type="Proteomes" id="UP000199659"/>
    </source>
</evidence>
<keyword evidence="2" id="KW-1185">Reference proteome</keyword>
<organism evidence="1 2">
    <name type="scientific">Anaeromicropila populeti</name>
    <dbReference type="NCBI Taxonomy" id="37658"/>
    <lineage>
        <taxon>Bacteria</taxon>
        <taxon>Bacillati</taxon>
        <taxon>Bacillota</taxon>
        <taxon>Clostridia</taxon>
        <taxon>Lachnospirales</taxon>
        <taxon>Lachnospiraceae</taxon>
        <taxon>Anaeromicropila</taxon>
    </lineage>
</organism>
<reference evidence="1 2" key="1">
    <citation type="submission" date="2016-10" db="EMBL/GenBank/DDBJ databases">
        <authorList>
            <person name="de Groot N.N."/>
        </authorList>
    </citation>
    <scope>NUCLEOTIDE SEQUENCE [LARGE SCALE GENOMIC DNA]</scope>
    <source>
        <strain evidence="1 2">743A</strain>
    </source>
</reference>
<name>A0A1I6JIK1_9FIRM</name>
<evidence type="ECO:0000313" key="1">
    <source>
        <dbReference type="EMBL" id="SFR78709.1"/>
    </source>
</evidence>
<sequence length="49" mass="5809">MNTYENLKKIIVVGKKTKDEIVVMMNVFLINFRITNEQYDELMTLLNSI</sequence>